<comment type="subcellular location">
    <subcellularLocation>
        <location evidence="1">Cell membrane</location>
        <topology evidence="1">Multi-pass membrane protein</topology>
    </subcellularLocation>
</comment>
<evidence type="ECO:0000256" key="6">
    <source>
        <dbReference type="SAM" id="Phobius"/>
    </source>
</evidence>
<dbReference type="GO" id="GO:0005886">
    <property type="term" value="C:plasma membrane"/>
    <property type="evidence" value="ECO:0007669"/>
    <property type="project" value="UniProtKB-SubCell"/>
</dbReference>
<sequence>MFSFLCGLVIFCLWLIPIVAIATSNRTSGGEKAAWVLAVIFISWFAWIFYLLLAPLKSPRYGV</sequence>
<dbReference type="EMBL" id="BAEN01000059">
    <property type="protein sequence ID" value="GAC15762.1"/>
    <property type="molecule type" value="Genomic_DNA"/>
</dbReference>
<keyword evidence="2" id="KW-1003">Cell membrane</keyword>
<evidence type="ECO:0000256" key="4">
    <source>
        <dbReference type="ARBA" id="ARBA00022989"/>
    </source>
</evidence>
<protein>
    <recommendedName>
        <fullName evidence="7">Cardiolipin synthase N-terminal domain-containing protein</fullName>
    </recommendedName>
</protein>
<keyword evidence="5 6" id="KW-0472">Membrane</keyword>
<dbReference type="InterPro" id="IPR027379">
    <property type="entry name" value="CLS_N"/>
</dbReference>
<evidence type="ECO:0000256" key="2">
    <source>
        <dbReference type="ARBA" id="ARBA00022475"/>
    </source>
</evidence>
<keyword evidence="4 6" id="KW-1133">Transmembrane helix</keyword>
<keyword evidence="9" id="KW-1185">Reference proteome</keyword>
<reference evidence="8 9" key="1">
    <citation type="journal article" date="2017" name="Antonie Van Leeuwenhoek">
        <title>Rhizobium rhizosphaerae sp. nov., a novel species isolated from rice rhizosphere.</title>
        <authorList>
            <person name="Zhao J.J."/>
            <person name="Zhang J."/>
            <person name="Zhang R.J."/>
            <person name="Zhang C.W."/>
            <person name="Yin H.Q."/>
            <person name="Zhang X.X."/>
        </authorList>
    </citation>
    <scope>NUCLEOTIDE SEQUENCE [LARGE SCALE GENOMIC DNA]</scope>
    <source>
        <strain evidence="8 9">E3</strain>
    </source>
</reference>
<dbReference type="Pfam" id="PF13396">
    <property type="entry name" value="PLDc_N"/>
    <property type="match status" value="1"/>
</dbReference>
<comment type="caution">
    <text evidence="8">The sequence shown here is derived from an EMBL/GenBank/DDBJ whole genome shotgun (WGS) entry which is preliminary data.</text>
</comment>
<dbReference type="RefSeq" id="WP_008845567.1">
    <property type="nucleotide sequence ID" value="NZ_BAEN01000059.1"/>
</dbReference>
<evidence type="ECO:0000259" key="7">
    <source>
        <dbReference type="Pfam" id="PF13396"/>
    </source>
</evidence>
<evidence type="ECO:0000313" key="8">
    <source>
        <dbReference type="EMBL" id="GAC15762.1"/>
    </source>
</evidence>
<name>K6YC33_9ALTE</name>
<dbReference type="AlphaFoldDB" id="K6YC33"/>
<keyword evidence="3 6" id="KW-0812">Transmembrane</keyword>
<dbReference type="OrthoDB" id="6388451at2"/>
<evidence type="ECO:0000313" key="9">
    <source>
        <dbReference type="Proteomes" id="UP000006334"/>
    </source>
</evidence>
<feature type="domain" description="Cardiolipin synthase N-terminal" evidence="7">
    <location>
        <begin position="13"/>
        <end position="53"/>
    </location>
</feature>
<evidence type="ECO:0000256" key="1">
    <source>
        <dbReference type="ARBA" id="ARBA00004651"/>
    </source>
</evidence>
<evidence type="ECO:0000256" key="5">
    <source>
        <dbReference type="ARBA" id="ARBA00023136"/>
    </source>
</evidence>
<organism evidence="8 9">
    <name type="scientific">Aliiglaciecola lipolytica E3</name>
    <dbReference type="NCBI Taxonomy" id="1127673"/>
    <lineage>
        <taxon>Bacteria</taxon>
        <taxon>Pseudomonadati</taxon>
        <taxon>Pseudomonadota</taxon>
        <taxon>Gammaproteobacteria</taxon>
        <taxon>Alteromonadales</taxon>
        <taxon>Alteromonadaceae</taxon>
        <taxon>Aliiglaciecola</taxon>
    </lineage>
</organism>
<dbReference type="Proteomes" id="UP000006334">
    <property type="component" value="Unassembled WGS sequence"/>
</dbReference>
<gene>
    <name evidence="8" type="ORF">GLIP_3141</name>
</gene>
<proteinExistence type="predicted"/>
<feature type="transmembrane region" description="Helical" evidence="6">
    <location>
        <begin position="32"/>
        <end position="53"/>
    </location>
</feature>
<evidence type="ECO:0000256" key="3">
    <source>
        <dbReference type="ARBA" id="ARBA00022692"/>
    </source>
</evidence>
<accession>K6YC33</accession>